<feature type="compositionally biased region" description="Basic and acidic residues" evidence="1">
    <location>
        <begin position="45"/>
        <end position="67"/>
    </location>
</feature>
<gene>
    <name evidence="2" type="ORF">BN14_08294</name>
</gene>
<dbReference type="AlphaFoldDB" id="M5C568"/>
<organism evidence="2 3">
    <name type="scientific">Thanatephorus cucumeris (strain AG1-IB / isolate 7/3/14)</name>
    <name type="common">Lettuce bottom rot fungus</name>
    <name type="synonym">Rhizoctonia solani</name>
    <dbReference type="NCBI Taxonomy" id="1108050"/>
    <lineage>
        <taxon>Eukaryota</taxon>
        <taxon>Fungi</taxon>
        <taxon>Dikarya</taxon>
        <taxon>Basidiomycota</taxon>
        <taxon>Agaricomycotina</taxon>
        <taxon>Agaricomycetes</taxon>
        <taxon>Cantharellales</taxon>
        <taxon>Ceratobasidiaceae</taxon>
        <taxon>Rhizoctonia</taxon>
        <taxon>Rhizoctonia solani AG-1</taxon>
    </lineage>
</organism>
<evidence type="ECO:0000313" key="3">
    <source>
        <dbReference type="Proteomes" id="UP000012065"/>
    </source>
</evidence>
<dbReference type="HOGENOM" id="CLU_2623722_0_0_1"/>
<feature type="compositionally biased region" description="Basic and acidic residues" evidence="1">
    <location>
        <begin position="25"/>
        <end position="34"/>
    </location>
</feature>
<accession>M5C568</accession>
<dbReference type="EMBL" id="CAOJ01012733">
    <property type="protein sequence ID" value="CCO34200.1"/>
    <property type="molecule type" value="Genomic_DNA"/>
</dbReference>
<evidence type="ECO:0000256" key="1">
    <source>
        <dbReference type="SAM" id="MobiDB-lite"/>
    </source>
</evidence>
<proteinExistence type="predicted"/>
<sequence length="78" mass="8715">MYNDPKVKPWNSRSWEPPADYGYSGRDDLVDQTRAHNANKPVVGHIEKAPGERSGSRTTSSDDHRSVDPMFNDGTNKA</sequence>
<comment type="caution">
    <text evidence="2">The sequence shown here is derived from an EMBL/GenBank/DDBJ whole genome shotgun (WGS) entry which is preliminary data.</text>
</comment>
<reference evidence="2 3" key="1">
    <citation type="journal article" date="2013" name="J. Biotechnol.">
        <title>Establishment and interpretation of the genome sequence of the phytopathogenic fungus Rhizoctonia solani AG1-IB isolate 7/3/14.</title>
        <authorList>
            <person name="Wibberg D.W."/>
            <person name="Jelonek L.J."/>
            <person name="Rupp O.R."/>
            <person name="Hennig M.H."/>
            <person name="Eikmeyer F.E."/>
            <person name="Goesmann A.G."/>
            <person name="Hartmann A.H."/>
            <person name="Borriss R.B."/>
            <person name="Grosch R.G."/>
            <person name="Puehler A.P."/>
            <person name="Schlueter A.S."/>
        </authorList>
    </citation>
    <scope>NUCLEOTIDE SEQUENCE [LARGE SCALE GENOMIC DNA]</scope>
    <source>
        <strain evidence="3">AG1-IB / isolate 7/3/14</strain>
    </source>
</reference>
<protein>
    <submittedName>
        <fullName evidence="2">Uncharacterized protein</fullName>
    </submittedName>
</protein>
<dbReference type="Proteomes" id="UP000012065">
    <property type="component" value="Unassembled WGS sequence"/>
</dbReference>
<feature type="region of interest" description="Disordered" evidence="1">
    <location>
        <begin position="1"/>
        <end position="78"/>
    </location>
</feature>
<name>M5C568_THACB</name>
<evidence type="ECO:0000313" key="2">
    <source>
        <dbReference type="EMBL" id="CCO34200.1"/>
    </source>
</evidence>